<organism evidence="3 4">
    <name type="scientific">candidate division MSBL1 archaeon SCGC-AAA382A20</name>
    <dbReference type="NCBI Taxonomy" id="1698280"/>
    <lineage>
        <taxon>Archaea</taxon>
        <taxon>Methanobacteriati</taxon>
        <taxon>Methanobacteriota</taxon>
        <taxon>candidate division MSBL1</taxon>
    </lineage>
</organism>
<comment type="caution">
    <text evidence="3">The sequence shown here is derived from an EMBL/GenBank/DDBJ whole genome shotgun (WGS) entry which is preliminary data.</text>
</comment>
<name>A0A133VML6_9EURY</name>
<dbReference type="GO" id="GO:0016779">
    <property type="term" value="F:nucleotidyltransferase activity"/>
    <property type="evidence" value="ECO:0007669"/>
    <property type="project" value="InterPro"/>
</dbReference>
<dbReference type="AlphaFoldDB" id="A0A133VML6"/>
<evidence type="ECO:0000259" key="2">
    <source>
        <dbReference type="Pfam" id="PF01909"/>
    </source>
</evidence>
<dbReference type="CDD" id="cd05403">
    <property type="entry name" value="NT_KNTase_like"/>
    <property type="match status" value="1"/>
</dbReference>
<dbReference type="Proteomes" id="UP000070263">
    <property type="component" value="Unassembled WGS sequence"/>
</dbReference>
<evidence type="ECO:0000313" key="4">
    <source>
        <dbReference type="Proteomes" id="UP000070263"/>
    </source>
</evidence>
<dbReference type="EMBL" id="LHYE01000003">
    <property type="protein sequence ID" value="KXB07679.1"/>
    <property type="molecule type" value="Genomic_DNA"/>
</dbReference>
<accession>A0A133VML6</accession>
<sequence>MDKKTVGKVKNLIRESAAKHGIDLRKVIVFGSRAREDYRERSDIDLVITSPDFRGSPGTRGRDLSTKDGITTNFPYPSLSA</sequence>
<gene>
    <name evidence="3" type="ORF">AKJ51_00605</name>
</gene>
<dbReference type="InterPro" id="IPR043519">
    <property type="entry name" value="NT_sf"/>
</dbReference>
<dbReference type="Pfam" id="PF01909">
    <property type="entry name" value="NTP_transf_2"/>
    <property type="match status" value="1"/>
</dbReference>
<protein>
    <recommendedName>
        <fullName evidence="2">Polymerase nucleotidyl transferase domain-containing protein</fullName>
    </recommendedName>
</protein>
<feature type="region of interest" description="Disordered" evidence="1">
    <location>
        <begin position="51"/>
        <end position="81"/>
    </location>
</feature>
<evidence type="ECO:0000256" key="1">
    <source>
        <dbReference type="SAM" id="MobiDB-lite"/>
    </source>
</evidence>
<dbReference type="SUPFAM" id="SSF81301">
    <property type="entry name" value="Nucleotidyltransferase"/>
    <property type="match status" value="1"/>
</dbReference>
<dbReference type="InterPro" id="IPR002934">
    <property type="entry name" value="Polymerase_NTP_transf_dom"/>
</dbReference>
<keyword evidence="4" id="KW-1185">Reference proteome</keyword>
<evidence type="ECO:0000313" key="3">
    <source>
        <dbReference type="EMBL" id="KXB07679.1"/>
    </source>
</evidence>
<feature type="compositionally biased region" description="Polar residues" evidence="1">
    <location>
        <begin position="68"/>
        <end position="81"/>
    </location>
</feature>
<reference evidence="3 4" key="1">
    <citation type="journal article" date="2016" name="Sci. Rep.">
        <title>Metabolic traits of an uncultured archaeal lineage -MSBL1- from brine pools of the Red Sea.</title>
        <authorList>
            <person name="Mwirichia R."/>
            <person name="Alam I."/>
            <person name="Rashid M."/>
            <person name="Vinu M."/>
            <person name="Ba-Alawi W."/>
            <person name="Anthony Kamau A."/>
            <person name="Kamanda Ngugi D."/>
            <person name="Goker M."/>
            <person name="Klenk H.P."/>
            <person name="Bajic V."/>
            <person name="Stingl U."/>
        </authorList>
    </citation>
    <scope>NUCLEOTIDE SEQUENCE [LARGE SCALE GENOMIC DNA]</scope>
    <source>
        <strain evidence="3">SCGC-AAA382A20</strain>
    </source>
</reference>
<dbReference type="Gene3D" id="3.30.460.10">
    <property type="entry name" value="Beta Polymerase, domain 2"/>
    <property type="match status" value="1"/>
</dbReference>
<feature type="domain" description="Polymerase nucleotidyl transferase" evidence="2">
    <location>
        <begin position="18"/>
        <end position="54"/>
    </location>
</feature>
<proteinExistence type="predicted"/>